<dbReference type="Proteomes" id="UP000185146">
    <property type="component" value="Chromosome"/>
</dbReference>
<dbReference type="EMBL" id="CP018743">
    <property type="protein sequence ID" value="APO80112.1"/>
    <property type="molecule type" value="Genomic_DNA"/>
</dbReference>
<evidence type="ECO:0000313" key="1">
    <source>
        <dbReference type="EMBL" id="APO80112.1"/>
    </source>
</evidence>
<dbReference type="AlphaFoldDB" id="A0A1L5PIZ3"/>
<sequence length="81" mass="8945">MNKLVPDPPVKPGSRPFYTINNDLPSPEALRYVSQLLLGIEDTLDEYICANAGEPGIGLLVNTVHNVQMTRALSQLLLNRE</sequence>
<reference evidence="1 2" key="1">
    <citation type="submission" date="2016-12" db="EMBL/GenBank/DDBJ databases">
        <title>Draft Genome Sequence of Mercury Resistant Pseudomonas DRA525.</title>
        <authorList>
            <person name="Drace K.M."/>
        </authorList>
    </citation>
    <scope>NUCLEOTIDE SEQUENCE [LARGE SCALE GENOMIC DNA]</scope>
    <source>
        <strain evidence="1 2">DRA525</strain>
    </source>
</reference>
<proteinExistence type="predicted"/>
<organism evidence="1 2">
    <name type="scientific">Pseudomonas putida</name>
    <name type="common">Arthrobacter siderocapsulatus</name>
    <dbReference type="NCBI Taxonomy" id="303"/>
    <lineage>
        <taxon>Bacteria</taxon>
        <taxon>Pseudomonadati</taxon>
        <taxon>Pseudomonadota</taxon>
        <taxon>Gammaproteobacteria</taxon>
        <taxon>Pseudomonadales</taxon>
        <taxon>Pseudomonadaceae</taxon>
        <taxon>Pseudomonas</taxon>
    </lineage>
</organism>
<accession>A0A1L5PIZ3</accession>
<protein>
    <recommendedName>
        <fullName evidence="3">DUF3077 domain-containing protein</fullName>
    </recommendedName>
</protein>
<evidence type="ECO:0008006" key="3">
    <source>
        <dbReference type="Google" id="ProtNLM"/>
    </source>
</evidence>
<evidence type="ECO:0000313" key="2">
    <source>
        <dbReference type="Proteomes" id="UP000185146"/>
    </source>
</evidence>
<name>A0A1L5PIZ3_PSEPU</name>
<gene>
    <name evidence="1" type="ORF">BL240_00805</name>
</gene>
<dbReference type="RefSeq" id="WP_075043733.1">
    <property type="nucleotide sequence ID" value="NZ_CP018743.1"/>
</dbReference>